<dbReference type="InterPro" id="IPR017896">
    <property type="entry name" value="4Fe4S_Fe-S-bd"/>
</dbReference>
<name>A0A833M9S8_9FIRM</name>
<dbReference type="PANTHER" id="PTHR32071:SF57">
    <property type="entry name" value="C4-DICARBOXYLATE TRANSPORT TRANSCRIPTIONAL REGULATORY PROTEIN DCTD"/>
    <property type="match status" value="1"/>
</dbReference>
<dbReference type="PROSITE" id="PS00688">
    <property type="entry name" value="SIGMA54_INTERACT_3"/>
    <property type="match status" value="1"/>
</dbReference>
<dbReference type="InterPro" id="IPR025662">
    <property type="entry name" value="Sigma_54_int_dom_ATP-bd_1"/>
</dbReference>
<keyword evidence="17" id="KW-1185">Reference proteome</keyword>
<evidence type="ECO:0000256" key="6">
    <source>
        <dbReference type="ARBA" id="ARBA00023004"/>
    </source>
</evidence>
<dbReference type="EMBL" id="WBZB01000016">
    <property type="protein sequence ID" value="KAB3530700.1"/>
    <property type="molecule type" value="Genomic_DNA"/>
</dbReference>
<evidence type="ECO:0000256" key="1">
    <source>
        <dbReference type="ARBA" id="ARBA00022485"/>
    </source>
</evidence>
<dbReference type="Gene3D" id="3.30.450.20">
    <property type="entry name" value="PAS domain"/>
    <property type="match status" value="1"/>
</dbReference>
<evidence type="ECO:0000259" key="11">
    <source>
        <dbReference type="PROSITE" id="PS50045"/>
    </source>
</evidence>
<evidence type="ECO:0000313" key="16">
    <source>
        <dbReference type="EMBL" id="KAB3530700.1"/>
    </source>
</evidence>
<dbReference type="InterPro" id="IPR000700">
    <property type="entry name" value="PAS-assoc_C"/>
</dbReference>
<dbReference type="InterPro" id="IPR007202">
    <property type="entry name" value="4Fe-4S_dom"/>
</dbReference>
<dbReference type="SUPFAM" id="SSF55785">
    <property type="entry name" value="PYP-like sensor domain (PAS domain)"/>
    <property type="match status" value="1"/>
</dbReference>
<dbReference type="SUPFAM" id="SSF52540">
    <property type="entry name" value="P-loop containing nucleoside triphosphate hydrolases"/>
    <property type="match status" value="1"/>
</dbReference>
<dbReference type="GO" id="GO:0006355">
    <property type="term" value="P:regulation of DNA-templated transcription"/>
    <property type="evidence" value="ECO:0007669"/>
    <property type="project" value="InterPro"/>
</dbReference>
<evidence type="ECO:0000256" key="8">
    <source>
        <dbReference type="ARBA" id="ARBA00023015"/>
    </source>
</evidence>
<dbReference type="AlphaFoldDB" id="A0A833M9S8"/>
<dbReference type="RefSeq" id="WP_151865511.1">
    <property type="nucleotide sequence ID" value="NZ_WBZB01000016.1"/>
</dbReference>
<dbReference type="FunFam" id="3.40.50.300:FF:000006">
    <property type="entry name" value="DNA-binding transcriptional regulator NtrC"/>
    <property type="match status" value="1"/>
</dbReference>
<feature type="domain" description="Sigma-54 factor interaction" evidence="11">
    <location>
        <begin position="569"/>
        <end position="798"/>
    </location>
</feature>
<evidence type="ECO:0000256" key="7">
    <source>
        <dbReference type="ARBA" id="ARBA00023014"/>
    </source>
</evidence>
<dbReference type="Proteomes" id="UP000465601">
    <property type="component" value="Unassembled WGS sequence"/>
</dbReference>
<dbReference type="InterPro" id="IPR009057">
    <property type="entry name" value="Homeodomain-like_sf"/>
</dbReference>
<gene>
    <name evidence="16" type="ORF">F8153_06210</name>
</gene>
<feature type="domain" description="PAS" evidence="12">
    <location>
        <begin position="425"/>
        <end position="467"/>
    </location>
</feature>
<evidence type="ECO:0000259" key="12">
    <source>
        <dbReference type="PROSITE" id="PS50112"/>
    </source>
</evidence>
<dbReference type="InterPro" id="IPR004108">
    <property type="entry name" value="Fe_hydrogenase_lsu_C"/>
</dbReference>
<dbReference type="SMART" id="SM00382">
    <property type="entry name" value="AAA"/>
    <property type="match status" value="1"/>
</dbReference>
<dbReference type="InterPro" id="IPR035965">
    <property type="entry name" value="PAS-like_dom_sf"/>
</dbReference>
<dbReference type="Gene3D" id="1.10.8.60">
    <property type="match status" value="1"/>
</dbReference>
<sequence>MKEIIKVIKNKCKQCYSCVRNCPAKAIKIENGQATVIYSRCINCGMCIKACSQNAKVVIDSKEKTLEILKNHQEVVACLAPSFVASFHQYPYKKVIGALRSIGFSQIWEVAVGAEELTRQLDEFFQKKHQKKTYISSPCPAFVTMIEKHHPELIKYLLPFASPMIATAKIIKDIYKERDIKIVFIGPCVAKKSEAEDPQFEGVIDSVLTFEEIKEILKEKRVSIHKSKEGNFDSLYCDRGRLYPLSGGLLANLKAVKNFKDNQYECIENVSDCANLIHALSTDKVSGKLIDVLMCKGCIEGPKIDSKLNYYDKLNKIYEFFETNKVGEREKVYYHVDLKRHYRNIKDILSDPSENEIEEVLRKTNKFTQEDELNCGACGYDTCREKAVAVVQEIAEVDMCLPYLLSKKTKLLDELSERIKEVTILKEELETVIESSYDGLVVTDGEGKILKTNKAWSKLSGILEDSIDKSVHEIQDKYLMFPSATLMALKEKRRISFMQETRSGKEFLVTATPIFEEDGKVSRVVSNARDIEELNRLKRQIEEAQRLQKYHKNFDNNIIDKVNIESENIVANSFEFGEILQTASNIAGVDSTVLVLGESGVGKEIVAKFIHTLSKRKDHSLIKINCGAIPENLIESEFFGYETGAFTGARSKGKPGLIELAHRGTLFLDEIGELPLNLQVKLLRVIQDRKIMRIGGTEEVDVDIRLITATNRNLQKMVLEGKFRADLFYRLNVVPIEIPPLRHRRADILPLCYYFIDIYNKRYGCNKEITFNAESALLDYSWPGNVRELENLIERLVVTVNKDIIDVDDLPSFIFQKDENMSKKIEVDGILPLKEAVELLEEKLIYRAHKKYSTTYEMAKALGVNQSTIVRKIQKYLKEDAGEHY</sequence>
<dbReference type="Gene3D" id="3.40.950.10">
    <property type="entry name" value="Fe-only Hydrogenase (Larger Subunit), Chain L, domain 3"/>
    <property type="match status" value="1"/>
</dbReference>
<evidence type="ECO:0000256" key="2">
    <source>
        <dbReference type="ARBA" id="ARBA00022723"/>
    </source>
</evidence>
<dbReference type="InterPro" id="IPR025944">
    <property type="entry name" value="Sigma_54_int_dom_CS"/>
</dbReference>
<dbReference type="PROSITE" id="PS50112">
    <property type="entry name" value="PAS"/>
    <property type="match status" value="1"/>
</dbReference>
<dbReference type="PROSITE" id="PS50113">
    <property type="entry name" value="PAC"/>
    <property type="match status" value="1"/>
</dbReference>
<dbReference type="Pfam" id="PF18024">
    <property type="entry name" value="HTH_50"/>
    <property type="match status" value="1"/>
</dbReference>
<dbReference type="InterPro" id="IPR009016">
    <property type="entry name" value="Fe_hydrogenase"/>
</dbReference>
<organism evidence="16 17">
    <name type="scientific">Alkaliphilus serpentinus</name>
    <dbReference type="NCBI Taxonomy" id="1482731"/>
    <lineage>
        <taxon>Bacteria</taxon>
        <taxon>Bacillati</taxon>
        <taxon>Bacillota</taxon>
        <taxon>Clostridia</taxon>
        <taxon>Peptostreptococcales</taxon>
        <taxon>Natronincolaceae</taxon>
        <taxon>Alkaliphilus</taxon>
    </lineage>
</organism>
<evidence type="ECO:0000256" key="3">
    <source>
        <dbReference type="ARBA" id="ARBA00022741"/>
    </source>
</evidence>
<dbReference type="GO" id="GO:0046872">
    <property type="term" value="F:metal ion binding"/>
    <property type="evidence" value="ECO:0007669"/>
    <property type="project" value="UniProtKB-KW"/>
</dbReference>
<feature type="domain" description="PAC" evidence="13">
    <location>
        <begin position="491"/>
        <end position="543"/>
    </location>
</feature>
<protein>
    <recommendedName>
        <fullName evidence="10">HTH-type transcriptional regulatory protein TyrR</fullName>
    </recommendedName>
</protein>
<evidence type="ECO:0000259" key="14">
    <source>
        <dbReference type="PROSITE" id="PS51379"/>
    </source>
</evidence>
<evidence type="ECO:0000259" key="13">
    <source>
        <dbReference type="PROSITE" id="PS50113"/>
    </source>
</evidence>
<dbReference type="PROSITE" id="PS50045">
    <property type="entry name" value="SIGMA54_INTERACT_4"/>
    <property type="match status" value="1"/>
</dbReference>
<dbReference type="InterPro" id="IPR058031">
    <property type="entry name" value="AAA_lid_NorR"/>
</dbReference>
<keyword evidence="3" id="KW-0547">Nucleotide-binding</keyword>
<dbReference type="InterPro" id="IPR003593">
    <property type="entry name" value="AAA+_ATPase"/>
</dbReference>
<dbReference type="Pfam" id="PF00989">
    <property type="entry name" value="PAS"/>
    <property type="match status" value="1"/>
</dbReference>
<dbReference type="CDD" id="cd00009">
    <property type="entry name" value="AAA"/>
    <property type="match status" value="1"/>
</dbReference>
<dbReference type="InterPro" id="IPR030828">
    <property type="entry name" value="HTH_TyrR"/>
</dbReference>
<evidence type="ECO:0000259" key="15">
    <source>
        <dbReference type="PROSITE" id="PS51656"/>
    </source>
</evidence>
<evidence type="ECO:0000313" key="17">
    <source>
        <dbReference type="Proteomes" id="UP000465601"/>
    </source>
</evidence>
<dbReference type="SUPFAM" id="SSF54862">
    <property type="entry name" value="4Fe-4S ferredoxins"/>
    <property type="match status" value="1"/>
</dbReference>
<feature type="domain" description="4Fe-4S" evidence="15">
    <location>
        <begin position="356"/>
        <end position="417"/>
    </location>
</feature>
<dbReference type="GO" id="GO:0051539">
    <property type="term" value="F:4 iron, 4 sulfur cluster binding"/>
    <property type="evidence" value="ECO:0007669"/>
    <property type="project" value="UniProtKB-KW"/>
</dbReference>
<evidence type="ECO:0000256" key="5">
    <source>
        <dbReference type="ARBA" id="ARBA00022840"/>
    </source>
</evidence>
<dbReference type="CDD" id="cd00130">
    <property type="entry name" value="PAS"/>
    <property type="match status" value="1"/>
</dbReference>
<dbReference type="InterPro" id="IPR013767">
    <property type="entry name" value="PAS_fold"/>
</dbReference>
<dbReference type="GO" id="GO:0003677">
    <property type="term" value="F:DNA binding"/>
    <property type="evidence" value="ECO:0007669"/>
    <property type="project" value="UniProtKB-KW"/>
</dbReference>
<keyword evidence="7" id="KW-0411">Iron-sulfur</keyword>
<keyword evidence="5" id="KW-0067">ATP-binding</keyword>
<dbReference type="Gene3D" id="1.10.15.40">
    <property type="entry name" value="Electron transport complex subunit B, putative Fe-S cluster"/>
    <property type="match status" value="1"/>
</dbReference>
<dbReference type="OrthoDB" id="9798098at2"/>
<keyword evidence="9" id="KW-0804">Transcription</keyword>
<dbReference type="Gene3D" id="3.40.50.300">
    <property type="entry name" value="P-loop containing nucleotide triphosphate hydrolases"/>
    <property type="match status" value="1"/>
</dbReference>
<dbReference type="InterPro" id="IPR002078">
    <property type="entry name" value="Sigma_54_int"/>
</dbReference>
<feature type="domain" description="4Fe-4S ferredoxin-type" evidence="14">
    <location>
        <begin position="33"/>
        <end position="61"/>
    </location>
</feature>
<keyword evidence="4" id="KW-0058">Aromatic hydrocarbons catabolism</keyword>
<keyword evidence="6" id="KW-0408">Iron</keyword>
<keyword evidence="2" id="KW-0479">Metal-binding</keyword>
<dbReference type="PANTHER" id="PTHR32071">
    <property type="entry name" value="TRANSCRIPTIONAL REGULATORY PROTEIN"/>
    <property type="match status" value="1"/>
</dbReference>
<dbReference type="Pfam" id="PF04060">
    <property type="entry name" value="FeS"/>
    <property type="match status" value="1"/>
</dbReference>
<evidence type="ECO:0000256" key="4">
    <source>
        <dbReference type="ARBA" id="ARBA00022797"/>
    </source>
</evidence>
<keyword evidence="1" id="KW-0004">4Fe-4S</keyword>
<accession>A0A833M9S8</accession>
<dbReference type="Pfam" id="PF13237">
    <property type="entry name" value="Fer4_10"/>
    <property type="match status" value="1"/>
</dbReference>
<dbReference type="PROSITE" id="PS00675">
    <property type="entry name" value="SIGMA54_INTERACT_1"/>
    <property type="match status" value="1"/>
</dbReference>
<dbReference type="NCBIfam" id="TIGR00229">
    <property type="entry name" value="sensory_box"/>
    <property type="match status" value="1"/>
</dbReference>
<evidence type="ECO:0000256" key="9">
    <source>
        <dbReference type="ARBA" id="ARBA00023163"/>
    </source>
</evidence>
<dbReference type="InterPro" id="IPR000014">
    <property type="entry name" value="PAS"/>
</dbReference>
<feature type="domain" description="4Fe-4S ferredoxin-type" evidence="14">
    <location>
        <begin position="3"/>
        <end position="32"/>
    </location>
</feature>
<dbReference type="Pfam" id="PF02906">
    <property type="entry name" value="Fe_hyd_lg_C"/>
    <property type="match status" value="1"/>
</dbReference>
<dbReference type="Pfam" id="PF25601">
    <property type="entry name" value="AAA_lid_14"/>
    <property type="match status" value="1"/>
</dbReference>
<dbReference type="SUPFAM" id="SSF46689">
    <property type="entry name" value="Homeodomain-like"/>
    <property type="match status" value="1"/>
</dbReference>
<dbReference type="PROSITE" id="PS51656">
    <property type="entry name" value="4FE4S"/>
    <property type="match status" value="1"/>
</dbReference>
<evidence type="ECO:0000256" key="10">
    <source>
        <dbReference type="ARBA" id="ARBA00029500"/>
    </source>
</evidence>
<dbReference type="Gene3D" id="3.30.70.20">
    <property type="match status" value="1"/>
</dbReference>
<keyword evidence="8" id="KW-0805">Transcription regulation</keyword>
<dbReference type="Gene3D" id="1.10.10.60">
    <property type="entry name" value="Homeodomain-like"/>
    <property type="match status" value="1"/>
</dbReference>
<proteinExistence type="predicted"/>
<dbReference type="PROSITE" id="PS51379">
    <property type="entry name" value="4FE4S_FER_2"/>
    <property type="match status" value="2"/>
</dbReference>
<dbReference type="Pfam" id="PF00158">
    <property type="entry name" value="Sigma54_activat"/>
    <property type="match status" value="1"/>
</dbReference>
<dbReference type="GO" id="GO:0005524">
    <property type="term" value="F:ATP binding"/>
    <property type="evidence" value="ECO:0007669"/>
    <property type="project" value="UniProtKB-KW"/>
</dbReference>
<dbReference type="SUPFAM" id="SSF53920">
    <property type="entry name" value="Fe-only hydrogenase"/>
    <property type="match status" value="1"/>
</dbReference>
<dbReference type="InterPro" id="IPR027417">
    <property type="entry name" value="P-loop_NTPase"/>
</dbReference>
<reference evidence="16 17" key="1">
    <citation type="submission" date="2019-10" db="EMBL/GenBank/DDBJ databases">
        <title>Alkaliphilus serpentinus sp. nov. and Alkaliphilus pronyensis sp. nov., two novel anaerobic alkaliphilic species isolated from the serpentinized-hosted hydrothermal field of the Prony Bay (New Caledonia).</title>
        <authorList>
            <person name="Postec A."/>
        </authorList>
    </citation>
    <scope>NUCLEOTIDE SEQUENCE [LARGE SCALE GENOMIC DNA]</scope>
    <source>
        <strain evidence="16 17">LacT</strain>
    </source>
</reference>
<comment type="caution">
    <text evidence="16">The sequence shown here is derived from an EMBL/GenBank/DDBJ whole genome shotgun (WGS) entry which is preliminary data.</text>
</comment>